<protein>
    <submittedName>
        <fullName evidence="2">Lactonase family protein</fullName>
        <ecNumber evidence="2">3.1.1.-</ecNumber>
    </submittedName>
</protein>
<dbReference type="InterPro" id="IPR011048">
    <property type="entry name" value="Haem_d1_sf"/>
</dbReference>
<proteinExistence type="inferred from homology"/>
<dbReference type="Gene3D" id="2.130.10.10">
    <property type="entry name" value="YVTN repeat-like/Quinoprotein amine dehydrogenase"/>
    <property type="match status" value="1"/>
</dbReference>
<reference evidence="2 3" key="1">
    <citation type="submission" date="2023-10" db="EMBL/GenBank/DDBJ databases">
        <title>Niallia locisalis sp.nov. isolated from a salt pond sample.</title>
        <authorList>
            <person name="Li X.-J."/>
            <person name="Dong L."/>
        </authorList>
    </citation>
    <scope>NUCLEOTIDE SEQUENCE [LARGE SCALE GENOMIC DNA]</scope>
    <source>
        <strain evidence="2 3">DSM 29761</strain>
    </source>
</reference>
<evidence type="ECO:0000313" key="3">
    <source>
        <dbReference type="Proteomes" id="UP001357223"/>
    </source>
</evidence>
<comment type="similarity">
    <text evidence="1">Belongs to the cycloisomerase 2 family.</text>
</comment>
<sequence>MTKFHGFIGTYTKGDSEGIYSFIFDTESAAIEEITVAAKIENPTYLTISENNQFLYSVAKDGENGGVAAYSLNSKTGELHFLNQQTEKGAPPCHVSVDRNNHHLLSGNYHKGTAAVYIIVAKDGSIHANPSVVHHQGEHADQQPHTHFAAFTPDEKYITVIDLGIDQLLTYQLNDGQLVKVNHISFTKGSGPRHLAFHPNGKYAYVMTELSSEVVVLEYNANNGAFKEIQTISTKPSDFTENNQGSAIQLSSDGRFIYAGNRGHNSIAVFSIDEAYKLTFVEHISTEGDWPRDFSLDPTEEFMIASNQESSNLTVFKRNAETGRLTLIQSDITVPHPVCVKFIKP</sequence>
<dbReference type="RefSeq" id="WP_338451287.1">
    <property type="nucleotide sequence ID" value="NZ_CP137640.1"/>
</dbReference>
<dbReference type="Proteomes" id="UP001357223">
    <property type="component" value="Chromosome"/>
</dbReference>
<name>A0ABZ2CKF3_9BACI</name>
<keyword evidence="3" id="KW-1185">Reference proteome</keyword>
<accession>A0ABZ2CKF3</accession>
<dbReference type="EMBL" id="CP137640">
    <property type="protein sequence ID" value="WVX82385.1"/>
    <property type="molecule type" value="Genomic_DNA"/>
</dbReference>
<dbReference type="InterPro" id="IPR015943">
    <property type="entry name" value="WD40/YVTN_repeat-like_dom_sf"/>
</dbReference>
<dbReference type="PANTHER" id="PTHR30344:SF1">
    <property type="entry name" value="6-PHOSPHOGLUCONOLACTONASE"/>
    <property type="match status" value="1"/>
</dbReference>
<organism evidence="2 3">
    <name type="scientific">Niallia oryzisoli</name>
    <dbReference type="NCBI Taxonomy" id="1737571"/>
    <lineage>
        <taxon>Bacteria</taxon>
        <taxon>Bacillati</taxon>
        <taxon>Bacillota</taxon>
        <taxon>Bacilli</taxon>
        <taxon>Bacillales</taxon>
        <taxon>Bacillaceae</taxon>
        <taxon>Niallia</taxon>
    </lineage>
</organism>
<dbReference type="EC" id="3.1.1.-" evidence="2"/>
<evidence type="ECO:0000313" key="2">
    <source>
        <dbReference type="EMBL" id="WVX82385.1"/>
    </source>
</evidence>
<dbReference type="InterPro" id="IPR050282">
    <property type="entry name" value="Cycloisomerase_2"/>
</dbReference>
<dbReference type="PANTHER" id="PTHR30344">
    <property type="entry name" value="6-PHOSPHOGLUCONOLACTONASE-RELATED"/>
    <property type="match status" value="1"/>
</dbReference>
<dbReference type="InterPro" id="IPR019405">
    <property type="entry name" value="Lactonase_7-beta_prop"/>
</dbReference>
<evidence type="ECO:0000256" key="1">
    <source>
        <dbReference type="ARBA" id="ARBA00005564"/>
    </source>
</evidence>
<dbReference type="GO" id="GO:0016787">
    <property type="term" value="F:hydrolase activity"/>
    <property type="evidence" value="ECO:0007669"/>
    <property type="project" value="UniProtKB-KW"/>
</dbReference>
<dbReference type="Pfam" id="PF10282">
    <property type="entry name" value="Lactonase"/>
    <property type="match status" value="1"/>
</dbReference>
<gene>
    <name evidence="2" type="ORF">R4Z09_05225</name>
</gene>
<dbReference type="SUPFAM" id="SSF51004">
    <property type="entry name" value="C-terminal (heme d1) domain of cytochrome cd1-nitrite reductase"/>
    <property type="match status" value="1"/>
</dbReference>
<keyword evidence="2" id="KW-0378">Hydrolase</keyword>